<feature type="domain" description="Glycosyl transferase family 25" evidence="5">
    <location>
        <begin position="49"/>
        <end position="258"/>
    </location>
</feature>
<evidence type="ECO:0000256" key="2">
    <source>
        <dbReference type="ARBA" id="ARBA00022676"/>
    </source>
</evidence>
<keyword evidence="4" id="KW-0472">Membrane</keyword>
<name>A0A1E3PGE2_9ASCO</name>
<dbReference type="GO" id="GO:0016740">
    <property type="term" value="F:transferase activity"/>
    <property type="evidence" value="ECO:0007669"/>
    <property type="project" value="UniProtKB-KW"/>
</dbReference>
<evidence type="ECO:0000259" key="5">
    <source>
        <dbReference type="Pfam" id="PF01755"/>
    </source>
</evidence>
<dbReference type="InterPro" id="IPR002654">
    <property type="entry name" value="Glyco_trans_25"/>
</dbReference>
<dbReference type="PANTHER" id="PTHR10730:SF53">
    <property type="entry name" value="GLYCOSYLTRANSFERASE 25 FAMILY MEMBER"/>
    <property type="match status" value="1"/>
</dbReference>
<keyword evidence="2" id="KW-0328">Glycosyltransferase</keyword>
<keyword evidence="7" id="KW-1185">Reference proteome</keyword>
<evidence type="ECO:0000256" key="1">
    <source>
        <dbReference type="ARBA" id="ARBA00006721"/>
    </source>
</evidence>
<dbReference type="STRING" id="857566.A0A1E3PGE2"/>
<evidence type="ECO:0000313" key="6">
    <source>
        <dbReference type="EMBL" id="ODQ64448.1"/>
    </source>
</evidence>
<organism evidence="6 7">
    <name type="scientific">Nadsonia fulvescens var. elongata DSM 6958</name>
    <dbReference type="NCBI Taxonomy" id="857566"/>
    <lineage>
        <taxon>Eukaryota</taxon>
        <taxon>Fungi</taxon>
        <taxon>Dikarya</taxon>
        <taxon>Ascomycota</taxon>
        <taxon>Saccharomycotina</taxon>
        <taxon>Dipodascomycetes</taxon>
        <taxon>Dipodascales</taxon>
        <taxon>Dipodascales incertae sedis</taxon>
        <taxon>Nadsonia</taxon>
    </lineage>
</organism>
<dbReference type="CDD" id="cd06532">
    <property type="entry name" value="Glyco_transf_25"/>
    <property type="match status" value="1"/>
</dbReference>
<evidence type="ECO:0000256" key="4">
    <source>
        <dbReference type="SAM" id="Phobius"/>
    </source>
</evidence>
<evidence type="ECO:0000313" key="7">
    <source>
        <dbReference type="Proteomes" id="UP000095009"/>
    </source>
</evidence>
<dbReference type="Proteomes" id="UP000095009">
    <property type="component" value="Unassembled WGS sequence"/>
</dbReference>
<keyword evidence="4" id="KW-1133">Transmembrane helix</keyword>
<gene>
    <name evidence="6" type="ORF">NADFUDRAFT_47623</name>
</gene>
<accession>A0A1E3PGE2</accession>
<keyword evidence="3" id="KW-0808">Transferase</keyword>
<dbReference type="OrthoDB" id="4095050at2759"/>
<sequence length="346" mass="39031">MILSFRCRNIGGVLLVGIFITVGIWLLVDNHLATPSHPLSATNATLGFQKIQVVNLPHRFDREDAILMQCRVSGLKYEIFPGIYAANLQDSGLPPSSKPVAEKNIKACFRAHANIWQQMLKEEWGSVLILEADASWDLEIRPIMQRVSQSLNKLMDRYPSPFPDAVATENDPYNAAKWDMIMLGQCFESPNRKDENIIFSDPDSPVGKNYYDIPLNDQRVIRRSGKPTCTTAYAISPSGAMKLLLRSSLDLNKPVDLIIEELVESGNFNSYSVHPPPFAQWAYAEHIGAESHNSDIESNESKVDEKSGEAWEKVHSDMNVWRVGDMYRDSQFRHPAFAALKNFTYV</sequence>
<comment type="similarity">
    <text evidence="1">Belongs to the glycosyltransferase 25 family.</text>
</comment>
<reference evidence="6 7" key="1">
    <citation type="journal article" date="2016" name="Proc. Natl. Acad. Sci. U.S.A.">
        <title>Comparative genomics of biotechnologically important yeasts.</title>
        <authorList>
            <person name="Riley R."/>
            <person name="Haridas S."/>
            <person name="Wolfe K.H."/>
            <person name="Lopes M.R."/>
            <person name="Hittinger C.T."/>
            <person name="Goeker M."/>
            <person name="Salamov A.A."/>
            <person name="Wisecaver J.H."/>
            <person name="Long T.M."/>
            <person name="Calvey C.H."/>
            <person name="Aerts A.L."/>
            <person name="Barry K.W."/>
            <person name="Choi C."/>
            <person name="Clum A."/>
            <person name="Coughlan A.Y."/>
            <person name="Deshpande S."/>
            <person name="Douglass A.P."/>
            <person name="Hanson S.J."/>
            <person name="Klenk H.-P."/>
            <person name="LaButti K.M."/>
            <person name="Lapidus A."/>
            <person name="Lindquist E.A."/>
            <person name="Lipzen A.M."/>
            <person name="Meier-Kolthoff J.P."/>
            <person name="Ohm R.A."/>
            <person name="Otillar R.P."/>
            <person name="Pangilinan J.L."/>
            <person name="Peng Y."/>
            <person name="Rokas A."/>
            <person name="Rosa C.A."/>
            <person name="Scheuner C."/>
            <person name="Sibirny A.A."/>
            <person name="Slot J.C."/>
            <person name="Stielow J.B."/>
            <person name="Sun H."/>
            <person name="Kurtzman C.P."/>
            <person name="Blackwell M."/>
            <person name="Grigoriev I.V."/>
            <person name="Jeffries T.W."/>
        </authorList>
    </citation>
    <scope>NUCLEOTIDE SEQUENCE [LARGE SCALE GENOMIC DNA]</scope>
    <source>
        <strain evidence="6 7">DSM 6958</strain>
    </source>
</reference>
<keyword evidence="4" id="KW-0812">Transmembrane</keyword>
<evidence type="ECO:0000256" key="3">
    <source>
        <dbReference type="ARBA" id="ARBA00022679"/>
    </source>
</evidence>
<dbReference type="PANTHER" id="PTHR10730">
    <property type="entry name" value="PROCOLLAGEN-LYSINE,2-OXOGLUTARATE 5-DIOXYGENASE/GLYCOSYLTRANSFERASE 25 FAMILY MEMBER"/>
    <property type="match status" value="1"/>
</dbReference>
<dbReference type="AlphaFoldDB" id="A0A1E3PGE2"/>
<feature type="transmembrane region" description="Helical" evidence="4">
    <location>
        <begin position="12"/>
        <end position="28"/>
    </location>
</feature>
<dbReference type="EMBL" id="KV454412">
    <property type="protein sequence ID" value="ODQ64448.1"/>
    <property type="molecule type" value="Genomic_DNA"/>
</dbReference>
<proteinExistence type="inferred from homology"/>
<dbReference type="InterPro" id="IPR050757">
    <property type="entry name" value="Collagen_mod_GT25"/>
</dbReference>
<protein>
    <recommendedName>
        <fullName evidence="5">Glycosyl transferase family 25 domain-containing protein</fullName>
    </recommendedName>
</protein>
<dbReference type="Pfam" id="PF01755">
    <property type="entry name" value="Glyco_transf_25"/>
    <property type="match status" value="1"/>
</dbReference>